<dbReference type="PROSITE" id="PS50042">
    <property type="entry name" value="CNMP_BINDING_3"/>
    <property type="match status" value="1"/>
</dbReference>
<dbReference type="Pfam" id="PF24179">
    <property type="entry name" value="NTE_Ploop"/>
    <property type="match status" value="1"/>
</dbReference>
<accession>A0A1M5KWX2</accession>
<dbReference type="InterPro" id="IPR000595">
    <property type="entry name" value="cNMP-bd_dom"/>
</dbReference>
<evidence type="ECO:0000256" key="3">
    <source>
        <dbReference type="ARBA" id="ARBA00022692"/>
    </source>
</evidence>
<keyword evidence="7 9" id="KW-0443">Lipid metabolism</keyword>
<dbReference type="InterPro" id="IPR014710">
    <property type="entry name" value="RmlC-like_jellyroll"/>
</dbReference>
<name>A0A1M5KWX2_9BRAD</name>
<dbReference type="Pfam" id="PF00027">
    <property type="entry name" value="cNMP_binding"/>
    <property type="match status" value="1"/>
</dbReference>
<comment type="subcellular location">
    <subcellularLocation>
        <location evidence="1">Membrane</location>
    </subcellularLocation>
</comment>
<protein>
    <submittedName>
        <fullName evidence="12">NTE family protein</fullName>
    </submittedName>
</protein>
<dbReference type="SUPFAM" id="SSF52151">
    <property type="entry name" value="FabD/lysophospholipase-like"/>
    <property type="match status" value="1"/>
</dbReference>
<dbReference type="CDD" id="cd00038">
    <property type="entry name" value="CAP_ED"/>
    <property type="match status" value="1"/>
</dbReference>
<keyword evidence="5 9" id="KW-0442">Lipid degradation</keyword>
<dbReference type="Gene3D" id="3.40.1090.10">
    <property type="entry name" value="Cytosolic phospholipase A2 catalytic domain"/>
    <property type="match status" value="2"/>
</dbReference>
<feature type="domain" description="Cyclic nucleotide-binding" evidence="10">
    <location>
        <begin position="22"/>
        <end position="141"/>
    </location>
</feature>
<evidence type="ECO:0000259" key="10">
    <source>
        <dbReference type="PROSITE" id="PS50042"/>
    </source>
</evidence>
<dbReference type="SUPFAM" id="SSF51206">
    <property type="entry name" value="cAMP-binding domain-like"/>
    <property type="match status" value="1"/>
</dbReference>
<dbReference type="Proteomes" id="UP000190675">
    <property type="component" value="Chromosome I"/>
</dbReference>
<feature type="short sequence motif" description="GXSXG" evidence="9">
    <location>
        <begin position="364"/>
        <end position="368"/>
    </location>
</feature>
<dbReference type="CDD" id="cd07205">
    <property type="entry name" value="Pat_PNPLA6_PNPLA7_NTE1_like"/>
    <property type="match status" value="1"/>
</dbReference>
<feature type="active site" description="Proton acceptor" evidence="9">
    <location>
        <position position="489"/>
    </location>
</feature>
<evidence type="ECO:0000256" key="1">
    <source>
        <dbReference type="ARBA" id="ARBA00004370"/>
    </source>
</evidence>
<evidence type="ECO:0000259" key="11">
    <source>
        <dbReference type="PROSITE" id="PS51635"/>
    </source>
</evidence>
<dbReference type="Gene3D" id="2.60.120.10">
    <property type="entry name" value="Jelly Rolls"/>
    <property type="match status" value="1"/>
</dbReference>
<dbReference type="InterPro" id="IPR018488">
    <property type="entry name" value="cNMP-bd_CS"/>
</dbReference>
<dbReference type="OrthoDB" id="5290098at2"/>
<dbReference type="AlphaFoldDB" id="A0A1M5KWX2"/>
<dbReference type="RefSeq" id="WP_079566720.1">
    <property type="nucleotide sequence ID" value="NZ_LT670818.1"/>
</dbReference>
<evidence type="ECO:0000256" key="7">
    <source>
        <dbReference type="ARBA" id="ARBA00023098"/>
    </source>
</evidence>
<dbReference type="EMBL" id="LT670818">
    <property type="protein sequence ID" value="SHG57362.1"/>
    <property type="molecule type" value="Genomic_DNA"/>
</dbReference>
<dbReference type="InterPro" id="IPR018490">
    <property type="entry name" value="cNMP-bd_dom_sf"/>
</dbReference>
<evidence type="ECO:0000256" key="5">
    <source>
        <dbReference type="ARBA" id="ARBA00022963"/>
    </source>
</evidence>
<feature type="domain" description="PNPLA" evidence="11">
    <location>
        <begin position="333"/>
        <end position="502"/>
    </location>
</feature>
<evidence type="ECO:0000256" key="2">
    <source>
        <dbReference type="ARBA" id="ARBA00006636"/>
    </source>
</evidence>
<dbReference type="InterPro" id="IPR016035">
    <property type="entry name" value="Acyl_Trfase/lysoPLipase"/>
</dbReference>
<keyword evidence="4 9" id="KW-0378">Hydrolase</keyword>
<keyword evidence="3" id="KW-0812">Transmembrane</keyword>
<keyword evidence="8" id="KW-0472">Membrane</keyword>
<evidence type="ECO:0000256" key="4">
    <source>
        <dbReference type="ARBA" id="ARBA00022801"/>
    </source>
</evidence>
<sequence length="620" mass="67275">MSKPNGDDRHRHDLLQTILKGHFASDDAELIASIKAAAEFIDLPSGGVLFHQGEHSDDVYFVLSGRLLALAEANGESKILGEIGRGETVGELALFTGEPRSASIVALRDSSVVKVTRQIVERALAKSPQVALQMTRIVIDRFRRSERERQAPTVPVNICILAVSPGVDAAALAGRLRAAGRDSAATRIVGPNDIGQQFGTDAASAVRQNHDAIAHHIDGIEAASKAVYLVADPCESAWTQFCLQNCDEILLVGDGRQDPGLSSVESRCLAGETPVSIARRTLVLLHGLETKSPTGTAQWLKNRRISRHFHIRPELARDMRRLARIISGNGVGLVLAGGGARGFAHVGVMKALEEAGIEADFVGGTSIGAIMGTCLALDLPAERISTAVHKAFLLHPKGNITGDYNFIPLVSLIKGKRTHEAMAQAIENATGASIDAEDTWKTFFVIASDFSTNSEVVLDKGNLARNVIASYAVPGALPPMFIGGHLMFDGGMFNNFPVDVMARRGARQIIGVDLLIEDGRVFEIDQIPGTIAHLRDKLRSWDMQRYRLPTVPETMLNSSFISSVSKQKAMRKFVDLLFQPRIEQVGLLQWKRYDEVVAAGYNHAKQVLAAESEDKLRAFR</sequence>
<organism evidence="12 13">
    <name type="scientific">Bradyrhizobium erythrophlei</name>
    <dbReference type="NCBI Taxonomy" id="1437360"/>
    <lineage>
        <taxon>Bacteria</taxon>
        <taxon>Pseudomonadati</taxon>
        <taxon>Pseudomonadota</taxon>
        <taxon>Alphaproteobacteria</taxon>
        <taxon>Hyphomicrobiales</taxon>
        <taxon>Nitrobacteraceae</taxon>
        <taxon>Bradyrhizobium</taxon>
    </lineage>
</organism>
<proteinExistence type="inferred from homology"/>
<evidence type="ECO:0000313" key="12">
    <source>
        <dbReference type="EMBL" id="SHG57362.1"/>
    </source>
</evidence>
<evidence type="ECO:0000313" key="13">
    <source>
        <dbReference type="Proteomes" id="UP000190675"/>
    </source>
</evidence>
<dbReference type="GO" id="GO:0016042">
    <property type="term" value="P:lipid catabolic process"/>
    <property type="evidence" value="ECO:0007669"/>
    <property type="project" value="UniProtKB-UniRule"/>
</dbReference>
<comment type="similarity">
    <text evidence="2">Belongs to the NTE family.</text>
</comment>
<dbReference type="InterPro" id="IPR056556">
    <property type="entry name" value="NTE1_P-loop_dom"/>
</dbReference>
<dbReference type="Pfam" id="PF01734">
    <property type="entry name" value="Patatin"/>
    <property type="match status" value="1"/>
</dbReference>
<gene>
    <name evidence="12" type="ORF">SAMN05444169_3123</name>
</gene>
<evidence type="ECO:0000256" key="6">
    <source>
        <dbReference type="ARBA" id="ARBA00022989"/>
    </source>
</evidence>
<feature type="active site" description="Nucleophile" evidence="9">
    <location>
        <position position="366"/>
    </location>
</feature>
<evidence type="ECO:0000256" key="9">
    <source>
        <dbReference type="PROSITE-ProRule" id="PRU01161"/>
    </source>
</evidence>
<dbReference type="PANTHER" id="PTHR14226:SF29">
    <property type="entry name" value="NEUROPATHY TARGET ESTERASE SWS"/>
    <property type="match status" value="1"/>
</dbReference>
<dbReference type="PANTHER" id="PTHR14226">
    <property type="entry name" value="NEUROPATHY TARGET ESTERASE/SWISS CHEESE D.MELANOGASTER"/>
    <property type="match status" value="1"/>
</dbReference>
<evidence type="ECO:0000256" key="8">
    <source>
        <dbReference type="ARBA" id="ARBA00023136"/>
    </source>
</evidence>
<dbReference type="PROSITE" id="PS00889">
    <property type="entry name" value="CNMP_BINDING_2"/>
    <property type="match status" value="1"/>
</dbReference>
<dbReference type="GO" id="GO:0004622">
    <property type="term" value="F:phosphatidylcholine lysophospholipase activity"/>
    <property type="evidence" value="ECO:0007669"/>
    <property type="project" value="UniProtKB-ARBA"/>
</dbReference>
<feature type="short sequence motif" description="DGA/G" evidence="9">
    <location>
        <begin position="489"/>
        <end position="491"/>
    </location>
</feature>
<dbReference type="GO" id="GO:0016020">
    <property type="term" value="C:membrane"/>
    <property type="evidence" value="ECO:0007669"/>
    <property type="project" value="UniProtKB-SubCell"/>
</dbReference>
<dbReference type="InterPro" id="IPR002641">
    <property type="entry name" value="PNPLA_dom"/>
</dbReference>
<reference evidence="12 13" key="1">
    <citation type="submission" date="2016-11" db="EMBL/GenBank/DDBJ databases">
        <authorList>
            <person name="Jaros S."/>
            <person name="Januszkiewicz K."/>
            <person name="Wedrychowicz H."/>
        </authorList>
    </citation>
    <scope>NUCLEOTIDE SEQUENCE [LARGE SCALE GENOMIC DNA]</scope>
    <source>
        <strain evidence="12 13">GAS242</strain>
    </source>
</reference>
<dbReference type="InterPro" id="IPR050301">
    <property type="entry name" value="NTE"/>
</dbReference>
<dbReference type="PROSITE" id="PS51635">
    <property type="entry name" value="PNPLA"/>
    <property type="match status" value="1"/>
</dbReference>
<dbReference type="SMART" id="SM00100">
    <property type="entry name" value="cNMP"/>
    <property type="match status" value="1"/>
</dbReference>
<keyword evidence="6" id="KW-1133">Transmembrane helix</keyword>
<feature type="short sequence motif" description="GXGXXG" evidence="9">
    <location>
        <begin position="337"/>
        <end position="342"/>
    </location>
</feature>